<comment type="caution">
    <text evidence="1">The sequence shown here is derived from an EMBL/GenBank/DDBJ whole genome shotgun (WGS) entry which is preliminary data.</text>
</comment>
<keyword evidence="2" id="KW-1185">Reference proteome</keyword>
<gene>
    <name evidence="1" type="ORF">BV898_10613</name>
</gene>
<protein>
    <submittedName>
        <fullName evidence="1">Uncharacterized protein</fullName>
    </submittedName>
</protein>
<evidence type="ECO:0000313" key="1">
    <source>
        <dbReference type="EMBL" id="OQV15231.1"/>
    </source>
</evidence>
<organism evidence="1 2">
    <name type="scientific">Hypsibius exemplaris</name>
    <name type="common">Freshwater tardigrade</name>
    <dbReference type="NCBI Taxonomy" id="2072580"/>
    <lineage>
        <taxon>Eukaryota</taxon>
        <taxon>Metazoa</taxon>
        <taxon>Ecdysozoa</taxon>
        <taxon>Tardigrada</taxon>
        <taxon>Eutardigrada</taxon>
        <taxon>Parachela</taxon>
        <taxon>Hypsibioidea</taxon>
        <taxon>Hypsibiidae</taxon>
        <taxon>Hypsibius</taxon>
    </lineage>
</organism>
<sequence length="97" mass="11422">MMRKCDSKSRPWLATEMMFRFKASAPYTSTFGKKSAEKCGLRRVEKGKLRRNRSPRLIPHRTAAAVRFAELYSRQEDRCFGNSLEYRAAYIKRQNLI</sequence>
<evidence type="ECO:0000313" key="2">
    <source>
        <dbReference type="Proteomes" id="UP000192578"/>
    </source>
</evidence>
<proteinExistence type="predicted"/>
<reference evidence="2" key="1">
    <citation type="submission" date="2017-01" db="EMBL/GenBank/DDBJ databases">
        <title>Comparative genomics of anhydrobiosis in the tardigrade Hypsibius dujardini.</title>
        <authorList>
            <person name="Yoshida Y."/>
            <person name="Koutsovoulos G."/>
            <person name="Laetsch D."/>
            <person name="Stevens L."/>
            <person name="Kumar S."/>
            <person name="Horikawa D."/>
            <person name="Ishino K."/>
            <person name="Komine S."/>
            <person name="Tomita M."/>
            <person name="Blaxter M."/>
            <person name="Arakawa K."/>
        </authorList>
    </citation>
    <scope>NUCLEOTIDE SEQUENCE [LARGE SCALE GENOMIC DNA]</scope>
    <source>
        <strain evidence="2">Z151</strain>
    </source>
</reference>
<name>A0A1W0WJ34_HYPEX</name>
<accession>A0A1W0WJ34</accession>
<dbReference type="AlphaFoldDB" id="A0A1W0WJ34"/>
<dbReference type="Proteomes" id="UP000192578">
    <property type="component" value="Unassembled WGS sequence"/>
</dbReference>
<dbReference type="EMBL" id="MTYJ01000092">
    <property type="protein sequence ID" value="OQV15231.1"/>
    <property type="molecule type" value="Genomic_DNA"/>
</dbReference>